<evidence type="ECO:0000313" key="1">
    <source>
        <dbReference type="EMBL" id="PHV69236.1"/>
    </source>
</evidence>
<dbReference type="EMBL" id="PEDL01000040">
    <property type="protein sequence ID" value="PHV69236.1"/>
    <property type="molecule type" value="Genomic_DNA"/>
</dbReference>
<accession>A0AC61D8Y8</accession>
<proteinExistence type="predicted"/>
<comment type="caution">
    <text evidence="1">The sequence shown here is derived from an EMBL/GenBank/DDBJ whole genome shotgun (WGS) entry which is preliminary data.</text>
</comment>
<dbReference type="Proteomes" id="UP000224460">
    <property type="component" value="Unassembled WGS sequence"/>
</dbReference>
<organism evidence="1 2">
    <name type="scientific">Sporanaerobium hydrogeniformans</name>
    <dbReference type="NCBI Taxonomy" id="3072179"/>
    <lineage>
        <taxon>Bacteria</taxon>
        <taxon>Bacillati</taxon>
        <taxon>Bacillota</taxon>
        <taxon>Clostridia</taxon>
        <taxon>Lachnospirales</taxon>
        <taxon>Lachnospiraceae</taxon>
        <taxon>Sporanaerobium</taxon>
    </lineage>
</organism>
<evidence type="ECO:0000313" key="2">
    <source>
        <dbReference type="Proteomes" id="UP000224460"/>
    </source>
</evidence>
<reference evidence="1" key="1">
    <citation type="submission" date="2017-10" db="EMBL/GenBank/DDBJ databases">
        <title>Genome sequence of cellulolytic Lachnospiraceae bacterium XHS1971 isolated from hotspring sediment.</title>
        <authorList>
            <person name="Vasudevan G."/>
            <person name="Joshi A.J."/>
            <person name="Hivarkar S."/>
            <person name="Lanjekar V.B."/>
            <person name="Dhakephalkar P.K."/>
            <person name="Dagar S."/>
        </authorList>
    </citation>
    <scope>NUCLEOTIDE SEQUENCE</scope>
    <source>
        <strain evidence="1">XHS1971</strain>
    </source>
</reference>
<protein>
    <submittedName>
        <fullName evidence="1">Uncharacterized protein</fullName>
    </submittedName>
</protein>
<sequence length="280" mass="32636">MKGEQTIYFMGISIYLKEFMVAILDGELRICQLTCFGAKEVVNLMEELKPKVIAVDAPYKLSQGLMNNPTYRKTLKKGLRGHYNKRVCEYELSKRNIQIYSTPQHIAMLRDLKEWMWSGFALYKQIEEASYTLITSLSIEQPQFGFIEVFSHGAYVSLLKHIPNKKETIIGQRERIEVLEKWGIKGVERWLLNKKIMRPAKLDALVAAYTAYLTAKGEVSFVGELVEGEIVLPTLVLKETYTYSEAYKKQKHIKEKERQRLQKEAIRFTQLKWEENQLVL</sequence>
<gene>
    <name evidence="1" type="ORF">CS063_16870</name>
</gene>
<name>A0AC61D8Y8_9FIRM</name>
<keyword evidence="2" id="KW-1185">Reference proteome</keyword>